<evidence type="ECO:0000313" key="5">
    <source>
        <dbReference type="Proteomes" id="UP000254330"/>
    </source>
</evidence>
<dbReference type="Proteomes" id="UP000254330">
    <property type="component" value="Unassembled WGS sequence"/>
</dbReference>
<keyword evidence="1" id="KW-0472">Membrane</keyword>
<organism evidence="3 5">
    <name type="scientific">Kurthia zopfii</name>
    <dbReference type="NCBI Taxonomy" id="1650"/>
    <lineage>
        <taxon>Bacteria</taxon>
        <taxon>Bacillati</taxon>
        <taxon>Bacillota</taxon>
        <taxon>Bacilli</taxon>
        <taxon>Bacillales</taxon>
        <taxon>Caryophanaceae</taxon>
        <taxon>Kurthia</taxon>
    </lineage>
</organism>
<dbReference type="OrthoDB" id="4990at2"/>
<reference evidence="3 5" key="1">
    <citation type="submission" date="2018-06" db="EMBL/GenBank/DDBJ databases">
        <authorList>
            <consortium name="Pathogen Informatics"/>
            <person name="Doyle S."/>
        </authorList>
    </citation>
    <scope>NUCLEOTIDE SEQUENCE [LARGE SCALE GENOMIC DNA]</scope>
    <source>
        <strain evidence="3 5">NCTC10597</strain>
    </source>
</reference>
<keyword evidence="1" id="KW-1133">Transmembrane helix</keyword>
<evidence type="ECO:0000313" key="3">
    <source>
        <dbReference type="EMBL" id="STX09800.1"/>
    </source>
</evidence>
<keyword evidence="6" id="KW-1185">Reference proteome</keyword>
<dbReference type="InterPro" id="IPR021729">
    <property type="entry name" value="DUF3298"/>
</dbReference>
<protein>
    <submittedName>
        <fullName evidence="3">Anti-sigma-V factor rsiV</fullName>
    </submittedName>
    <submittedName>
        <fullName evidence="4">Uncharacterized protein DUF3298</fullName>
    </submittedName>
</protein>
<feature type="transmembrane region" description="Helical" evidence="1">
    <location>
        <begin position="38"/>
        <end position="57"/>
    </location>
</feature>
<dbReference type="EMBL" id="UGNP01000001">
    <property type="protein sequence ID" value="STX09800.1"/>
    <property type="molecule type" value="Genomic_DNA"/>
</dbReference>
<evidence type="ECO:0000259" key="2">
    <source>
        <dbReference type="Pfam" id="PF11738"/>
    </source>
</evidence>
<sequence length="290" mass="33442">MNFKLKRERMKYKNQPIPNDLRKMVDEQLGLKKRKSRMPLIASSIVAAAVLMFMVAINTNTAMAKTMADLPVIGHVFKALTFNITDENMEASITTPKVTKMESKKLESELNKQYEADSKALYKGFEKRMNEQSAKGHYSVHADYKVLQDNKDLLVIERSILETEASGYQRYKYDVVDPKAKKLIKLPMLFKDQNYVSVISKEIKKQMLQEMKATKNKKMYFVLGANLPDEKIGTHFKKIAPKQQFYINKKNQLVISFNEYEVAPGYMGAVKFTIPTKVIKKELVSNKYVK</sequence>
<gene>
    <name evidence="3" type="primary">rsiV_2</name>
    <name evidence="4" type="ORF">DFR61_10786</name>
    <name evidence="3" type="ORF">NCTC10597_01500</name>
</gene>
<keyword evidence="1" id="KW-0812">Transmembrane</keyword>
<name>A0A8B4QAQ5_9BACL</name>
<dbReference type="Pfam" id="PF11738">
    <property type="entry name" value="DUF3298"/>
    <property type="match status" value="1"/>
</dbReference>
<reference evidence="4 6" key="2">
    <citation type="submission" date="2019-03" db="EMBL/GenBank/DDBJ databases">
        <title>Genomic Encyclopedia of Type Strains, Phase IV (KMG-IV): sequencing the most valuable type-strain genomes for metagenomic binning, comparative biology and taxonomic classification.</title>
        <authorList>
            <person name="Goeker M."/>
        </authorList>
    </citation>
    <scope>NUCLEOTIDE SEQUENCE [LARGE SCALE GENOMIC DNA]</scope>
    <source>
        <strain evidence="4 6">DSM 20580</strain>
    </source>
</reference>
<evidence type="ECO:0000256" key="1">
    <source>
        <dbReference type="SAM" id="Phobius"/>
    </source>
</evidence>
<dbReference type="AlphaFoldDB" id="A0A8B4QAQ5"/>
<dbReference type="InterPro" id="IPR037126">
    <property type="entry name" value="PdaC/RsiV-like_sf"/>
</dbReference>
<dbReference type="RefSeq" id="WP_109349077.1">
    <property type="nucleotide sequence ID" value="NZ_BJUE01000008.1"/>
</dbReference>
<comment type="caution">
    <text evidence="3">The sequence shown here is derived from an EMBL/GenBank/DDBJ whole genome shotgun (WGS) entry which is preliminary data.</text>
</comment>
<proteinExistence type="predicted"/>
<dbReference type="Gene3D" id="3.30.565.40">
    <property type="entry name" value="Fervidobacterium nodosum Rt17-B1 like"/>
    <property type="match status" value="1"/>
</dbReference>
<evidence type="ECO:0000313" key="4">
    <source>
        <dbReference type="EMBL" id="TDR40968.1"/>
    </source>
</evidence>
<dbReference type="Gene3D" id="3.90.640.20">
    <property type="entry name" value="Heat-shock cognate protein, ATPase"/>
    <property type="match status" value="1"/>
</dbReference>
<dbReference type="EMBL" id="SNZG01000007">
    <property type="protein sequence ID" value="TDR40968.1"/>
    <property type="molecule type" value="Genomic_DNA"/>
</dbReference>
<accession>A0A8B4QAQ5</accession>
<feature type="domain" description="DUF3298" evidence="2">
    <location>
        <begin position="189"/>
        <end position="276"/>
    </location>
</feature>
<evidence type="ECO:0000313" key="6">
    <source>
        <dbReference type="Proteomes" id="UP000294641"/>
    </source>
</evidence>
<dbReference type="Proteomes" id="UP000294641">
    <property type="component" value="Unassembled WGS sequence"/>
</dbReference>